<dbReference type="GO" id="GO:0009236">
    <property type="term" value="P:cobalamin biosynthetic process"/>
    <property type="evidence" value="ECO:0007669"/>
    <property type="project" value="UniProtKB-KW"/>
</dbReference>
<dbReference type="GO" id="GO:0043819">
    <property type="term" value="F:precorrin-6A synthase (deacetylating) activity"/>
    <property type="evidence" value="ECO:0007669"/>
    <property type="project" value="InterPro"/>
</dbReference>
<dbReference type="AlphaFoldDB" id="A0AA97GVP8"/>
<accession>A0AA97GVP8</accession>
<evidence type="ECO:0000256" key="2">
    <source>
        <dbReference type="ARBA" id="ARBA00022573"/>
    </source>
</evidence>
<dbReference type="PANTHER" id="PTHR43467">
    <property type="entry name" value="COBALT-PRECORRIN-2 C(20)-METHYLTRANSFERASE"/>
    <property type="match status" value="1"/>
</dbReference>
<dbReference type="InterPro" id="IPR014777">
    <property type="entry name" value="4pyrrole_Mease_sub1"/>
</dbReference>
<evidence type="ECO:0000256" key="4">
    <source>
        <dbReference type="ARBA" id="ARBA00022679"/>
    </source>
</evidence>
<dbReference type="InterPro" id="IPR012797">
    <property type="entry name" value="CobF"/>
</dbReference>
<feature type="domain" description="Tetrapyrrole methylase" evidence="6">
    <location>
        <begin position="8"/>
        <end position="223"/>
    </location>
</feature>
<dbReference type="GO" id="GO:0032259">
    <property type="term" value="P:methylation"/>
    <property type="evidence" value="ECO:0007669"/>
    <property type="project" value="UniProtKB-KW"/>
</dbReference>
<dbReference type="CDD" id="cd11643">
    <property type="entry name" value="Precorrin-6A-synthase"/>
    <property type="match status" value="1"/>
</dbReference>
<evidence type="ECO:0000256" key="5">
    <source>
        <dbReference type="ARBA" id="ARBA00022691"/>
    </source>
</evidence>
<dbReference type="InterPro" id="IPR035996">
    <property type="entry name" value="4pyrrol_Methylase_sf"/>
</dbReference>
<gene>
    <name evidence="7" type="ORF">MP11Mi_20970</name>
</gene>
<dbReference type="RefSeq" id="WP_420038855.1">
    <property type="nucleotide sequence ID" value="NZ_CP128986.1"/>
</dbReference>
<dbReference type="Pfam" id="PF00590">
    <property type="entry name" value="TP_methylase"/>
    <property type="match status" value="1"/>
</dbReference>
<protein>
    <recommendedName>
        <fullName evidence="6">Tetrapyrrole methylase domain-containing protein</fullName>
    </recommendedName>
</protein>
<keyword evidence="2" id="KW-0169">Cobalamin biosynthesis</keyword>
<keyword evidence="3" id="KW-0489">Methyltransferase</keyword>
<evidence type="ECO:0000313" key="7">
    <source>
        <dbReference type="EMBL" id="WOC13000.1"/>
    </source>
</evidence>
<dbReference type="InterPro" id="IPR000878">
    <property type="entry name" value="4pyrrol_Mease"/>
</dbReference>
<keyword evidence="5" id="KW-0949">S-adenosyl-L-methionine</keyword>
<keyword evidence="4" id="KW-0808">Transferase</keyword>
<reference evidence="7" key="1">
    <citation type="submission" date="2023-06" db="EMBL/GenBank/DDBJ databases">
        <title>Gordonia sp. nov. and Pseudochrobactrum sp. nov., two species isolated from the burying beetle Nicrophorus vespilloides.</title>
        <authorList>
            <person name="Poehlein A."/>
            <person name="Guzman J."/>
            <person name="Daniel R."/>
            <person name="Vilcinskas A."/>
        </authorList>
    </citation>
    <scope>NUCLEOTIDE SEQUENCE</scope>
    <source>
        <strain evidence="7">MP11Mi</strain>
    </source>
</reference>
<dbReference type="SUPFAM" id="SSF53790">
    <property type="entry name" value="Tetrapyrrole methylase"/>
    <property type="match status" value="1"/>
</dbReference>
<dbReference type="NCBIfam" id="TIGR02434">
    <property type="entry name" value="CobF"/>
    <property type="match status" value="1"/>
</dbReference>
<dbReference type="EMBL" id="CP128986">
    <property type="protein sequence ID" value="WOC13000.1"/>
    <property type="molecule type" value="Genomic_DNA"/>
</dbReference>
<organism evidence="7">
    <name type="scientific">Gordonia sp. MP11Mi</name>
    <dbReference type="NCBI Taxonomy" id="3022769"/>
    <lineage>
        <taxon>Bacteria</taxon>
        <taxon>Bacillati</taxon>
        <taxon>Actinomycetota</taxon>
        <taxon>Actinomycetes</taxon>
        <taxon>Mycobacteriales</taxon>
        <taxon>Gordoniaceae</taxon>
        <taxon>Gordonia</taxon>
    </lineage>
</organism>
<evidence type="ECO:0000256" key="1">
    <source>
        <dbReference type="ARBA" id="ARBA00004953"/>
    </source>
</evidence>
<dbReference type="Gene3D" id="3.30.950.10">
    <property type="entry name" value="Methyltransferase, Cobalt-precorrin-4 Transmethylase, Domain 2"/>
    <property type="match status" value="1"/>
</dbReference>
<dbReference type="PIRSF" id="PIRSF036525">
    <property type="entry name" value="CobF"/>
    <property type="match status" value="1"/>
</dbReference>
<name>A0AA97GVP8_9ACTN</name>
<dbReference type="Gene3D" id="3.40.1010.10">
    <property type="entry name" value="Cobalt-precorrin-4 Transmethylase, Domain 1"/>
    <property type="match status" value="1"/>
</dbReference>
<comment type="pathway">
    <text evidence="1">Cofactor biosynthesis; adenosylcobalamin biosynthesis.</text>
</comment>
<dbReference type="PANTHER" id="PTHR43467:SF1">
    <property type="entry name" value="PRECORRIN-6A SYNTHASE [DEACETYLATING]"/>
    <property type="match status" value="1"/>
</dbReference>
<proteinExistence type="predicted"/>
<evidence type="ECO:0000256" key="3">
    <source>
        <dbReference type="ARBA" id="ARBA00022603"/>
    </source>
</evidence>
<evidence type="ECO:0000259" key="6">
    <source>
        <dbReference type="Pfam" id="PF00590"/>
    </source>
</evidence>
<dbReference type="InterPro" id="IPR014776">
    <property type="entry name" value="4pyrrole_Mease_sub2"/>
</dbReference>
<sequence length="260" mass="28050">MRPVVLRVIGIGPGGPRQITLEAVDAIAATDVFLILDKGDRTSELTDARQQMLNTHAGPGHRVVQVPDPPRDRNPVDYEAEVRRWHAARVDAIDTTLTAHLPDGGTAAILVWGDPALYDSTLRITDALAHRRPLTVEVVAGVTSASALTAAHGIVAHAVGQPILTTTGRRLASTPDGADRNQIVMLDSSLAFRETAAPDDIVYWGAYLGTEHQILVSGRVADVTDEIVAKRARAREQLGWIMDIYLLQKAGQGRLRSTSE</sequence>